<dbReference type="InterPro" id="IPR004148">
    <property type="entry name" value="BAR_dom"/>
</dbReference>
<dbReference type="SUPFAM" id="SSF103657">
    <property type="entry name" value="BAR/IMD domain-like"/>
    <property type="match status" value="1"/>
</dbReference>
<keyword evidence="5" id="KW-0175">Coiled coil</keyword>
<dbReference type="Pfam" id="PF03114">
    <property type="entry name" value="BAR"/>
    <property type="match status" value="1"/>
</dbReference>
<dbReference type="GO" id="GO:0005543">
    <property type="term" value="F:phospholipid binding"/>
    <property type="evidence" value="ECO:0007669"/>
    <property type="project" value="TreeGrafter"/>
</dbReference>
<keyword evidence="6" id="KW-0472">Membrane</keyword>
<dbReference type="Gene3D" id="1.20.1270.60">
    <property type="entry name" value="Arfaptin homology (AH) domain/BAR domain"/>
    <property type="match status" value="1"/>
</dbReference>
<dbReference type="SUPFAM" id="SSF50044">
    <property type="entry name" value="SH3-domain"/>
    <property type="match status" value="1"/>
</dbReference>
<dbReference type="InterPro" id="IPR027267">
    <property type="entry name" value="AH/BAR_dom_sf"/>
</dbReference>
<evidence type="ECO:0000313" key="12">
    <source>
        <dbReference type="Proteomes" id="UP001432322"/>
    </source>
</evidence>
<reference evidence="11" key="1">
    <citation type="submission" date="2023-10" db="EMBL/GenBank/DDBJ databases">
        <title>Genome assembly of Pristionchus species.</title>
        <authorList>
            <person name="Yoshida K."/>
            <person name="Sommer R.J."/>
        </authorList>
    </citation>
    <scope>NUCLEOTIDE SEQUENCE</scope>
    <source>
        <strain evidence="11">RS5133</strain>
    </source>
</reference>
<feature type="region of interest" description="Disordered" evidence="8">
    <location>
        <begin position="246"/>
        <end position="401"/>
    </location>
</feature>
<dbReference type="AlphaFoldDB" id="A0AAV5VJ15"/>
<dbReference type="SMART" id="SM00326">
    <property type="entry name" value="SH3"/>
    <property type="match status" value="1"/>
</dbReference>
<dbReference type="Pfam" id="PF14604">
    <property type="entry name" value="SH3_9"/>
    <property type="match status" value="1"/>
</dbReference>
<evidence type="ECO:0000256" key="8">
    <source>
        <dbReference type="SAM" id="MobiDB-lite"/>
    </source>
</evidence>
<sequence>FPDMADLFNKHIKKATSRTKEKLLESVGKAQRTQDEAFDFHAGNLNKQAKACERLHKDLKIYADALKKLTEAEKSLHDSVRQVYEPEWPDRDHVVALSNTLDIQTDELEKKVNDELMGSVTAYVAQFNDLKKKVDKRGRKLVDYDHAKNNFNSLKASSKKGDSDPKVTKAFTELQQAELLYKEMNNELLEVLPATYDSRITFLVDTLQTLFNSRSTHQTECAKLHKQLVTQLDALGVSMDSLRVARPEGLSTTPQREASPARSGGSPVPSPLPQHSPAPSSGAPSDVSAPTPSKRTSIVEEKCENNLYPKLNSAPPPKESPKSTEAPPTPEPRKDSNEVVARPSLGTNPFGDEEEEEKEEKKEDKEQNSNGVQTKNDKASAKSTNPFDDEDDEEIDAEKIEHERAGGRKVVYLVRSTHDYKAVDTDELSFASGELIKVLESTTEDNLDDGWKMGQAEDGSIGVFPENFTKRE</sequence>
<evidence type="ECO:0000256" key="5">
    <source>
        <dbReference type="ARBA" id="ARBA00023054"/>
    </source>
</evidence>
<feature type="domain" description="BAR" evidence="10">
    <location>
        <begin position="23"/>
        <end position="241"/>
    </location>
</feature>
<dbReference type="FunFam" id="1.20.1270.60:FF:000013">
    <property type="entry name" value="Amphiphysin isoform 2"/>
    <property type="match status" value="1"/>
</dbReference>
<gene>
    <name evidence="11" type="ORF">PFISCL1PPCAC_9369</name>
</gene>
<keyword evidence="3 7" id="KW-0728">SH3 domain</keyword>
<keyword evidence="4" id="KW-0963">Cytoplasm</keyword>
<dbReference type="PRINTS" id="PR01251">
    <property type="entry name" value="AMPHIPHYSIN"/>
</dbReference>
<dbReference type="Proteomes" id="UP001432322">
    <property type="component" value="Unassembled WGS sequence"/>
</dbReference>
<evidence type="ECO:0000259" key="9">
    <source>
        <dbReference type="PROSITE" id="PS50002"/>
    </source>
</evidence>
<proteinExistence type="predicted"/>
<dbReference type="PANTHER" id="PTHR46514:SF3">
    <property type="entry name" value="AMPHIPHYSIN"/>
    <property type="match status" value="1"/>
</dbReference>
<feature type="compositionally biased region" description="Polar residues" evidence="8">
    <location>
        <begin position="277"/>
        <end position="296"/>
    </location>
</feature>
<feature type="non-terminal residue" evidence="11">
    <location>
        <position position="1"/>
    </location>
</feature>
<dbReference type="InterPro" id="IPR003005">
    <property type="entry name" value="Amphiphysin"/>
</dbReference>
<evidence type="ECO:0000256" key="6">
    <source>
        <dbReference type="ARBA" id="ARBA00023136"/>
    </source>
</evidence>
<dbReference type="GO" id="GO:0005737">
    <property type="term" value="C:cytoplasm"/>
    <property type="evidence" value="ECO:0007669"/>
    <property type="project" value="UniProtKB-SubCell"/>
</dbReference>
<evidence type="ECO:0000256" key="2">
    <source>
        <dbReference type="ARBA" id="ARBA00004496"/>
    </source>
</evidence>
<dbReference type="PANTHER" id="PTHR46514">
    <property type="entry name" value="AMPHIPHYSIN"/>
    <property type="match status" value="1"/>
</dbReference>
<evidence type="ECO:0000256" key="4">
    <source>
        <dbReference type="ARBA" id="ARBA00022490"/>
    </source>
</evidence>
<dbReference type="EMBL" id="BTSY01000003">
    <property type="protein sequence ID" value="GMT18072.1"/>
    <property type="molecule type" value="Genomic_DNA"/>
</dbReference>
<evidence type="ECO:0000313" key="11">
    <source>
        <dbReference type="EMBL" id="GMT18072.1"/>
    </source>
</evidence>
<evidence type="ECO:0000259" key="10">
    <source>
        <dbReference type="PROSITE" id="PS51021"/>
    </source>
</evidence>
<dbReference type="Gene3D" id="2.30.30.40">
    <property type="entry name" value="SH3 Domains"/>
    <property type="match status" value="1"/>
</dbReference>
<name>A0AAV5VJ15_9BILA</name>
<evidence type="ECO:0000256" key="7">
    <source>
        <dbReference type="PROSITE-ProRule" id="PRU00192"/>
    </source>
</evidence>
<dbReference type="GO" id="GO:0012505">
    <property type="term" value="C:endomembrane system"/>
    <property type="evidence" value="ECO:0007669"/>
    <property type="project" value="UniProtKB-SubCell"/>
</dbReference>
<feature type="compositionally biased region" description="Acidic residues" evidence="8">
    <location>
        <begin position="387"/>
        <end position="396"/>
    </location>
</feature>
<organism evidence="11 12">
    <name type="scientific">Pristionchus fissidentatus</name>
    <dbReference type="NCBI Taxonomy" id="1538716"/>
    <lineage>
        <taxon>Eukaryota</taxon>
        <taxon>Metazoa</taxon>
        <taxon>Ecdysozoa</taxon>
        <taxon>Nematoda</taxon>
        <taxon>Chromadorea</taxon>
        <taxon>Rhabditida</taxon>
        <taxon>Rhabditina</taxon>
        <taxon>Diplogasteromorpha</taxon>
        <taxon>Diplogasteroidea</taxon>
        <taxon>Neodiplogasteridae</taxon>
        <taxon>Pristionchus</taxon>
    </lineage>
</organism>
<dbReference type="PROSITE" id="PS50002">
    <property type="entry name" value="SH3"/>
    <property type="match status" value="1"/>
</dbReference>
<dbReference type="PRINTS" id="PR00452">
    <property type="entry name" value="SH3DOMAIN"/>
</dbReference>
<dbReference type="InterPro" id="IPR036028">
    <property type="entry name" value="SH3-like_dom_sf"/>
</dbReference>
<evidence type="ECO:0000256" key="3">
    <source>
        <dbReference type="ARBA" id="ARBA00022443"/>
    </source>
</evidence>
<protein>
    <recommendedName>
        <fullName evidence="13">SH3 domain-containing GRB2-like protein</fullName>
    </recommendedName>
</protein>
<comment type="subcellular location">
    <subcellularLocation>
        <location evidence="2">Cytoplasm</location>
    </subcellularLocation>
    <subcellularLocation>
        <location evidence="1">Endomembrane system</location>
    </subcellularLocation>
</comment>
<dbReference type="SMART" id="SM00721">
    <property type="entry name" value="BAR"/>
    <property type="match status" value="1"/>
</dbReference>
<feature type="domain" description="SH3" evidence="9">
    <location>
        <begin position="409"/>
        <end position="472"/>
    </location>
</feature>
<dbReference type="PROSITE" id="PS51021">
    <property type="entry name" value="BAR"/>
    <property type="match status" value="1"/>
</dbReference>
<dbReference type="GO" id="GO:0005886">
    <property type="term" value="C:plasma membrane"/>
    <property type="evidence" value="ECO:0007669"/>
    <property type="project" value="TreeGrafter"/>
</dbReference>
<evidence type="ECO:0008006" key="13">
    <source>
        <dbReference type="Google" id="ProtNLM"/>
    </source>
</evidence>
<comment type="caution">
    <text evidence="11">The sequence shown here is derived from an EMBL/GenBank/DDBJ whole genome shotgun (WGS) entry which is preliminary data.</text>
</comment>
<accession>A0AAV5VJ15</accession>
<evidence type="ECO:0000256" key="1">
    <source>
        <dbReference type="ARBA" id="ARBA00004308"/>
    </source>
</evidence>
<keyword evidence="12" id="KW-1185">Reference proteome</keyword>
<dbReference type="InterPro" id="IPR001452">
    <property type="entry name" value="SH3_domain"/>
</dbReference>